<name>A0AAD9UUK3_ACRCE</name>
<dbReference type="Gene3D" id="1.20.58.60">
    <property type="match status" value="1"/>
</dbReference>
<dbReference type="SUPFAM" id="SSF46966">
    <property type="entry name" value="Spectrin repeat"/>
    <property type="match status" value="1"/>
</dbReference>
<sequence>MSGALGMISENHCPAIKRRLESLLRCSFHRRQSPPEMKIMNNFDMMVQSINKWMTESEDLERWEEMNKIETNINDVNRLGQDISNDSITMETKERIKKKLEALNTRWRETKKILKECIDKEDKEPIGYRGCCSFQIVPRVFHACFYN</sequence>
<comment type="caution">
    <text evidence="1">The sequence shown here is derived from an EMBL/GenBank/DDBJ whole genome shotgun (WGS) entry which is preliminary data.</text>
</comment>
<evidence type="ECO:0000313" key="1">
    <source>
        <dbReference type="EMBL" id="KAK2550534.1"/>
    </source>
</evidence>
<proteinExistence type="predicted"/>
<reference evidence="1" key="2">
    <citation type="journal article" date="2023" name="Science">
        <title>Genomic signatures of disease resistance in endangered staghorn corals.</title>
        <authorList>
            <person name="Vollmer S.V."/>
            <person name="Selwyn J.D."/>
            <person name="Despard B.A."/>
            <person name="Roesel C.L."/>
        </authorList>
    </citation>
    <scope>NUCLEOTIDE SEQUENCE</scope>
    <source>
        <strain evidence="1">K2</strain>
    </source>
</reference>
<gene>
    <name evidence="1" type="ORF">P5673_028733</name>
</gene>
<organism evidence="1 2">
    <name type="scientific">Acropora cervicornis</name>
    <name type="common">Staghorn coral</name>
    <dbReference type="NCBI Taxonomy" id="6130"/>
    <lineage>
        <taxon>Eukaryota</taxon>
        <taxon>Metazoa</taxon>
        <taxon>Cnidaria</taxon>
        <taxon>Anthozoa</taxon>
        <taxon>Hexacorallia</taxon>
        <taxon>Scleractinia</taxon>
        <taxon>Astrocoeniina</taxon>
        <taxon>Acroporidae</taxon>
        <taxon>Acropora</taxon>
    </lineage>
</organism>
<reference evidence="1" key="1">
    <citation type="journal article" date="2023" name="G3 (Bethesda)">
        <title>Whole genome assembly and annotation of the endangered Caribbean coral Acropora cervicornis.</title>
        <authorList>
            <person name="Selwyn J.D."/>
            <person name="Vollmer S.V."/>
        </authorList>
    </citation>
    <scope>NUCLEOTIDE SEQUENCE</scope>
    <source>
        <strain evidence="1">K2</strain>
    </source>
</reference>
<dbReference type="Proteomes" id="UP001249851">
    <property type="component" value="Unassembled WGS sequence"/>
</dbReference>
<keyword evidence="2" id="KW-1185">Reference proteome</keyword>
<dbReference type="EMBL" id="JARQWQ010000109">
    <property type="protein sequence ID" value="KAK2550534.1"/>
    <property type="molecule type" value="Genomic_DNA"/>
</dbReference>
<evidence type="ECO:0000313" key="2">
    <source>
        <dbReference type="Proteomes" id="UP001249851"/>
    </source>
</evidence>
<accession>A0AAD9UUK3</accession>
<dbReference type="AlphaFoldDB" id="A0AAD9UUK3"/>
<protein>
    <submittedName>
        <fullName evidence="1">Uncharacterized protein</fullName>
    </submittedName>
</protein>